<gene>
    <name evidence="1" type="ORF">L3X38_011454</name>
</gene>
<evidence type="ECO:0000313" key="1">
    <source>
        <dbReference type="EMBL" id="KAI5343578.1"/>
    </source>
</evidence>
<keyword evidence="2" id="KW-1185">Reference proteome</keyword>
<comment type="caution">
    <text evidence="1">The sequence shown here is derived from an EMBL/GenBank/DDBJ whole genome shotgun (WGS) entry which is preliminary data.</text>
</comment>
<dbReference type="Proteomes" id="UP001054821">
    <property type="component" value="Chromosome 2"/>
</dbReference>
<accession>A0AAD4WHE4</accession>
<name>A0AAD4WHE4_PRUDU</name>
<dbReference type="AlphaFoldDB" id="A0AAD4WHE4"/>
<protein>
    <submittedName>
        <fullName evidence="1">Uncharacterized protein</fullName>
    </submittedName>
</protein>
<proteinExistence type="predicted"/>
<organism evidence="1 2">
    <name type="scientific">Prunus dulcis</name>
    <name type="common">Almond</name>
    <name type="synonym">Amygdalus dulcis</name>
    <dbReference type="NCBI Taxonomy" id="3755"/>
    <lineage>
        <taxon>Eukaryota</taxon>
        <taxon>Viridiplantae</taxon>
        <taxon>Streptophyta</taxon>
        <taxon>Embryophyta</taxon>
        <taxon>Tracheophyta</taxon>
        <taxon>Spermatophyta</taxon>
        <taxon>Magnoliopsida</taxon>
        <taxon>eudicotyledons</taxon>
        <taxon>Gunneridae</taxon>
        <taxon>Pentapetalae</taxon>
        <taxon>rosids</taxon>
        <taxon>fabids</taxon>
        <taxon>Rosales</taxon>
        <taxon>Rosaceae</taxon>
        <taxon>Amygdaloideae</taxon>
        <taxon>Amygdaleae</taxon>
        <taxon>Prunus</taxon>
    </lineage>
</organism>
<evidence type="ECO:0000313" key="2">
    <source>
        <dbReference type="Proteomes" id="UP001054821"/>
    </source>
</evidence>
<dbReference type="EMBL" id="JAJFAZ020000002">
    <property type="protein sequence ID" value="KAI5343578.1"/>
    <property type="molecule type" value="Genomic_DNA"/>
</dbReference>
<sequence>MSKPSPLPLLIYCCLHYESIADSVSNPLPPPLSPNASQEVIDVVGAALGIPVVALLVYSLQSEFFVTEFQQANEKESLHQPIPVFDCRWVRPCAPFVKLNVDGAINLRESFRGLGMVARNCNRELMVEASKRV</sequence>
<reference evidence="1 2" key="1">
    <citation type="journal article" date="2022" name="G3 (Bethesda)">
        <title>Whole-genome sequence and methylome profiling of the almond [Prunus dulcis (Mill.) D.A. Webb] cultivar 'Nonpareil'.</title>
        <authorList>
            <person name="D'Amico-Willman K.M."/>
            <person name="Ouma W.Z."/>
            <person name="Meulia T."/>
            <person name="Sideli G.M."/>
            <person name="Gradziel T.M."/>
            <person name="Fresnedo-Ramirez J."/>
        </authorList>
    </citation>
    <scope>NUCLEOTIDE SEQUENCE [LARGE SCALE GENOMIC DNA]</scope>
    <source>
        <strain evidence="1">Clone GOH B32 T37-40</strain>
    </source>
</reference>